<dbReference type="PANTHER" id="PTHR43265">
    <property type="entry name" value="ESTERASE ESTD"/>
    <property type="match status" value="1"/>
</dbReference>
<name>A0AAW6LQX9_RHOSG</name>
<dbReference type="Proteomes" id="UP001217325">
    <property type="component" value="Unassembled WGS sequence"/>
</dbReference>
<feature type="chain" id="PRO_5043622162" evidence="1">
    <location>
        <begin position="26"/>
        <end position="371"/>
    </location>
</feature>
<dbReference type="InterPro" id="IPR029058">
    <property type="entry name" value="AB_hydrolase_fold"/>
</dbReference>
<dbReference type="EMBL" id="JARDXE010000014">
    <property type="protein sequence ID" value="MDE8647661.1"/>
    <property type="molecule type" value="Genomic_DNA"/>
</dbReference>
<organism evidence="3 4">
    <name type="scientific">Rhodococcus qingshengii</name>
    <dbReference type="NCBI Taxonomy" id="334542"/>
    <lineage>
        <taxon>Bacteria</taxon>
        <taxon>Bacillati</taxon>
        <taxon>Actinomycetota</taxon>
        <taxon>Actinomycetes</taxon>
        <taxon>Mycobacteriales</taxon>
        <taxon>Nocardiaceae</taxon>
        <taxon>Rhodococcus</taxon>
        <taxon>Rhodococcus erythropolis group</taxon>
    </lineage>
</organism>
<dbReference type="GO" id="GO:0052689">
    <property type="term" value="F:carboxylic ester hydrolase activity"/>
    <property type="evidence" value="ECO:0007669"/>
    <property type="project" value="TreeGrafter"/>
</dbReference>
<keyword evidence="3" id="KW-0378">Hydrolase</keyword>
<feature type="signal peptide" evidence="1">
    <location>
        <begin position="1"/>
        <end position="25"/>
    </location>
</feature>
<dbReference type="RefSeq" id="WP_275232220.1">
    <property type="nucleotide sequence ID" value="NZ_JARDXE010000014.1"/>
</dbReference>
<protein>
    <submittedName>
        <fullName evidence="3">Alpha/beta fold hydrolase</fullName>
    </submittedName>
</protein>
<accession>A0AAW6LQX9</accession>
<dbReference type="InterPro" id="IPR022742">
    <property type="entry name" value="Hydrolase_4"/>
</dbReference>
<gene>
    <name evidence="3" type="ORF">PXH69_22040</name>
</gene>
<evidence type="ECO:0000259" key="2">
    <source>
        <dbReference type="Pfam" id="PF12146"/>
    </source>
</evidence>
<evidence type="ECO:0000256" key="1">
    <source>
        <dbReference type="SAM" id="SignalP"/>
    </source>
</evidence>
<evidence type="ECO:0000313" key="3">
    <source>
        <dbReference type="EMBL" id="MDE8647661.1"/>
    </source>
</evidence>
<dbReference type="AlphaFoldDB" id="A0AAW6LQX9"/>
<evidence type="ECO:0000313" key="4">
    <source>
        <dbReference type="Proteomes" id="UP001217325"/>
    </source>
</evidence>
<dbReference type="SUPFAM" id="SSF53474">
    <property type="entry name" value="alpha/beta-Hydrolases"/>
    <property type="match status" value="1"/>
</dbReference>
<dbReference type="Gene3D" id="3.40.50.1820">
    <property type="entry name" value="alpha/beta hydrolase"/>
    <property type="match status" value="1"/>
</dbReference>
<dbReference type="Pfam" id="PF12146">
    <property type="entry name" value="Hydrolase_4"/>
    <property type="match status" value="1"/>
</dbReference>
<dbReference type="InterPro" id="IPR053145">
    <property type="entry name" value="AB_hydrolase_Est10"/>
</dbReference>
<dbReference type="PANTHER" id="PTHR43265:SF1">
    <property type="entry name" value="ESTERASE ESTD"/>
    <property type="match status" value="1"/>
</dbReference>
<reference evidence="3" key="1">
    <citation type="submission" date="2023-02" db="EMBL/GenBank/DDBJ databases">
        <title>A novel hydrolase synthesized by Rhodococcus erythropolis HQ is responsible for the detoxification of Zearalenone.</title>
        <authorList>
            <person name="Hu J."/>
            <person name="Xu J."/>
        </authorList>
    </citation>
    <scope>NUCLEOTIDE SEQUENCE</scope>
    <source>
        <strain evidence="3">HQ</strain>
    </source>
</reference>
<comment type="caution">
    <text evidence="3">The sequence shown here is derived from an EMBL/GenBank/DDBJ whole genome shotgun (WGS) entry which is preliminary data.</text>
</comment>
<keyword evidence="1" id="KW-0732">Signal</keyword>
<sequence length="371" mass="38672">MFIVCRRVSIAVSSLALLTSFSIMGAPATHALPALPTGSSATGSIEAPAGIDSEVTFESRGITFYGSLRSPSGVEHADLAVLLLPGSGPTDRNGNQENAMVFPNTLAHVADALAAQGIPSLRFDKFGSGRTGLAGTSPDAFDYGFDMQVDDAHSALDVLGDLTSTPATRTVVLGHSEGALTALALQQRTALPLAGLGLLQPLSQRYLDLLSHQISASLDRTVQGGQLSETDADAARDSLARTVQSLRESGTIPADQDPLLETVGFVPANARFLSEADRYDPAELAAALSPSTPVLITCSEKDLNVSCDQVRRLHSAASPEATTFLQLTTANHGLGDIGVLAPGQWDAIAPVPLSGQFTQALSEWMTSVAQR</sequence>
<proteinExistence type="predicted"/>
<feature type="domain" description="Serine aminopeptidase S33" evidence="2">
    <location>
        <begin position="106"/>
        <end position="332"/>
    </location>
</feature>